<dbReference type="Proteomes" id="UP000316304">
    <property type="component" value="Unassembled WGS sequence"/>
</dbReference>
<sequence>MHRSPRIDLGQWMPNSPCPVMSAVLARNRTRAQGVARYSCSKPARMNTQGVTVQDDVAAQAMLHRMVVVLLWIAMESDGAVDPEAGFPAAFEYEYRFAEYEYEIRAVRKLQGHFQYYNDNWEMLVKFREAARKLGLRWMRRSQKGRNLSWEAYGLYLERHPLPNPGQITDLIAMGSVK</sequence>
<organism evidence="1 2">
    <name type="scientific">Novipirellula galeiformis</name>
    <dbReference type="NCBI Taxonomy" id="2528004"/>
    <lineage>
        <taxon>Bacteria</taxon>
        <taxon>Pseudomonadati</taxon>
        <taxon>Planctomycetota</taxon>
        <taxon>Planctomycetia</taxon>
        <taxon>Pirellulales</taxon>
        <taxon>Pirellulaceae</taxon>
        <taxon>Novipirellula</taxon>
    </lineage>
</organism>
<reference evidence="1 2" key="1">
    <citation type="submission" date="2019-02" db="EMBL/GenBank/DDBJ databases">
        <title>Deep-cultivation of Planctomycetes and their phenomic and genomic characterization uncovers novel biology.</title>
        <authorList>
            <person name="Wiegand S."/>
            <person name="Jogler M."/>
            <person name="Boedeker C."/>
            <person name="Pinto D."/>
            <person name="Vollmers J."/>
            <person name="Rivas-Marin E."/>
            <person name="Kohn T."/>
            <person name="Peeters S.H."/>
            <person name="Heuer A."/>
            <person name="Rast P."/>
            <person name="Oberbeckmann S."/>
            <person name="Bunk B."/>
            <person name="Jeske O."/>
            <person name="Meyerdierks A."/>
            <person name="Storesund J.E."/>
            <person name="Kallscheuer N."/>
            <person name="Luecker S."/>
            <person name="Lage O.M."/>
            <person name="Pohl T."/>
            <person name="Merkel B.J."/>
            <person name="Hornburger P."/>
            <person name="Mueller R.-W."/>
            <person name="Bruemmer F."/>
            <person name="Labrenz M."/>
            <person name="Spormann A.M."/>
            <person name="Op Den Camp H."/>
            <person name="Overmann J."/>
            <person name="Amann R."/>
            <person name="Jetten M.S.M."/>
            <person name="Mascher T."/>
            <person name="Medema M.H."/>
            <person name="Devos D.P."/>
            <person name="Kaster A.-K."/>
            <person name="Ovreas L."/>
            <person name="Rohde M."/>
            <person name="Galperin M.Y."/>
            <person name="Jogler C."/>
        </authorList>
    </citation>
    <scope>NUCLEOTIDE SEQUENCE [LARGE SCALE GENOMIC DNA]</scope>
    <source>
        <strain evidence="1 2">Pla52o</strain>
    </source>
</reference>
<accession>A0A5C6C9L4</accession>
<evidence type="ECO:0000313" key="2">
    <source>
        <dbReference type="Proteomes" id="UP000316304"/>
    </source>
</evidence>
<evidence type="ECO:0000313" key="1">
    <source>
        <dbReference type="EMBL" id="TWU20161.1"/>
    </source>
</evidence>
<comment type="caution">
    <text evidence="1">The sequence shown here is derived from an EMBL/GenBank/DDBJ whole genome shotgun (WGS) entry which is preliminary data.</text>
</comment>
<dbReference type="AlphaFoldDB" id="A0A5C6C9L4"/>
<keyword evidence="2" id="KW-1185">Reference proteome</keyword>
<gene>
    <name evidence="1" type="ORF">Pla52o_46750</name>
</gene>
<name>A0A5C6C9L4_9BACT</name>
<protein>
    <submittedName>
        <fullName evidence="1">Uncharacterized protein</fullName>
    </submittedName>
</protein>
<dbReference type="EMBL" id="SJPT01000009">
    <property type="protein sequence ID" value="TWU20161.1"/>
    <property type="molecule type" value="Genomic_DNA"/>
</dbReference>
<proteinExistence type="predicted"/>